<dbReference type="FunCoup" id="A0A6P8IL29">
    <property type="interactions" value="476"/>
</dbReference>
<name>A0A6P8IL29_ACTTE</name>
<evidence type="ECO:0000256" key="2">
    <source>
        <dbReference type="SAM" id="MobiDB-lite"/>
    </source>
</evidence>
<feature type="compositionally biased region" description="Acidic residues" evidence="2">
    <location>
        <begin position="166"/>
        <end position="183"/>
    </location>
</feature>
<dbReference type="InParanoid" id="A0A6P8IL29"/>
<feature type="compositionally biased region" description="Low complexity" evidence="2">
    <location>
        <begin position="741"/>
        <end position="752"/>
    </location>
</feature>
<dbReference type="InterPro" id="IPR033561">
    <property type="entry name" value="FBF1"/>
</dbReference>
<protein>
    <submittedName>
        <fullName evidence="5">Fas-binding factor 1 homolog</fullName>
    </submittedName>
</protein>
<feature type="coiled-coil region" evidence="1">
    <location>
        <begin position="1086"/>
        <end position="1134"/>
    </location>
</feature>
<feature type="compositionally biased region" description="Polar residues" evidence="2">
    <location>
        <begin position="242"/>
        <end position="254"/>
    </location>
</feature>
<feature type="domain" description="Fas-binding factor 1 C-terminal" evidence="3">
    <location>
        <begin position="838"/>
        <end position="1373"/>
    </location>
</feature>
<feature type="coiled-coil region" evidence="1">
    <location>
        <begin position="1223"/>
        <end position="1261"/>
    </location>
</feature>
<feature type="compositionally biased region" description="Low complexity" evidence="2">
    <location>
        <begin position="221"/>
        <end position="237"/>
    </location>
</feature>
<evidence type="ECO:0000259" key="3">
    <source>
        <dbReference type="Pfam" id="PF21007"/>
    </source>
</evidence>
<feature type="compositionally biased region" description="Acidic residues" evidence="2">
    <location>
        <begin position="61"/>
        <end position="70"/>
    </location>
</feature>
<feature type="compositionally biased region" description="Polar residues" evidence="2">
    <location>
        <begin position="262"/>
        <end position="272"/>
    </location>
</feature>
<evidence type="ECO:0000313" key="4">
    <source>
        <dbReference type="Proteomes" id="UP000515163"/>
    </source>
</evidence>
<keyword evidence="1" id="KW-0175">Coiled coil</keyword>
<dbReference type="Pfam" id="PF21007">
    <property type="entry name" value="FBF1"/>
    <property type="match status" value="1"/>
</dbReference>
<feature type="compositionally biased region" description="Polar residues" evidence="2">
    <location>
        <begin position="15"/>
        <end position="42"/>
    </location>
</feature>
<sequence>MKKSGDPFGRPATKGRSTPMSLGKSQASKTGRGSKLSTLTSSATDEDFYSSLADMAGDNFHDDDEEESMTELDAKNLADTLEGMDDLDSDLFGDSLRRKTSTKNVSNTKPTTTSTPSKNKLSNTATSEKQDKTETRDDTTRKTAEKRGSSSSPTGKKFSLNKYDNLDFDEDDPLAGLLSDDEDAATKSKAKKKTAAAKKTPVKKEPEPVAVSAELERPTTSRSQQRQESQSLDLQSPPLSPNTKTQNRQETASPKSVKFSDRISSPTESQDGSLAASPRPKGRQSQSKPKNDVSFDDDGDDLLPGIDQSPRQTPSSRQTSVGQTPSTRQTSGTPGRRREQKTDSDLFGEDDGLLGLDEGKPTAKQTNTKASRFDELLGGKKEKIEPKPQKPKTLDDFMSNISTSSGKKSTETQPKKALSSKEEEESFQFGSYTPSAAIGPGGPGSRPDTAPGRRSVRFADELGLDDDLLGGASRPSTAPPERKQATQGKGRRGMKDSGGSSFDEDSTQKEPHKKEATPGSDWLGLGSEDPGLELELPSYKPSTPSKTVPKKTKTEDAAAQQKPIQDSTGRRNRGQDSSDGDDFLKMLGITPDDKTPKSPLDGSPRRGRRWRDQSSQEEDPLDLSSSLTDEMKPSPVVHQKAQPTGSSDVPTRSDSPGRDQVLRDQKLETPKTTALPQHGLRDQSLEISRTSAIPEREQETSKPTPLIYQGMRDQIPDVTSKHALPLHKDVPSLHFQSNQHPSQTSISTPSSPYLQQGQLQLTNQMQVHSPQGQPTTQYHTPSNYIPQGSRLITGDKAQLESEMHEIMKRIHEMEGNTQRQQIDGAGYVAQLEAKVRRLEMEIDHLQTTLNSMKTRHHTEMANIDTSNKAHIKTLEESYQLRETRIKEETDLQVSHYKDRIRALEEEKSTMQAAHLRKVQSLESSRNIDLDRIKELHRKGVEEMRQEHEEEMAHLRKLKEQEVSAATSAHGHTKSLQSLMQQVLNSTKDVSDMRTQIETTHKSNISERELAAKARDEYLTHLQERLAKQQAENDEERARLQGLIAKMEVHMREQSRQVDQERWRLTQEDSRIKALQSALEDERRITMEQLAMERADVQRAREELLREQKRITTELQEERRNISMERARLSSAHREILTKEKHKTDTTIQAEAEMEITASKIKEDAAALGVRQAQLKQEEDALRREKRDFSLRLERFEEEKDRIGKLSLEVQRRSEEIGKLCTENTRAREEGEEALARAEMLRRETENERAELENRFILIQEKEKQLAQDRVSIAHERRVLEMDKRNGRCRQCEGNTTDSPLLIADLPDGRISSTPVISALDFDCLSQSPGRTLGTPDILLNSLELKRNLRKWTNEKEKDEEFLEQESQFLNQLRGSRGKTKKRLSVTS</sequence>
<dbReference type="Proteomes" id="UP000515163">
    <property type="component" value="Unplaced"/>
</dbReference>
<organism evidence="4 5">
    <name type="scientific">Actinia tenebrosa</name>
    <name type="common">Australian red waratah sea anemone</name>
    <dbReference type="NCBI Taxonomy" id="6105"/>
    <lineage>
        <taxon>Eukaryota</taxon>
        <taxon>Metazoa</taxon>
        <taxon>Cnidaria</taxon>
        <taxon>Anthozoa</taxon>
        <taxon>Hexacorallia</taxon>
        <taxon>Actiniaria</taxon>
        <taxon>Actiniidae</taxon>
        <taxon>Actinia</taxon>
    </lineage>
</organism>
<dbReference type="GO" id="GO:0036064">
    <property type="term" value="C:ciliary basal body"/>
    <property type="evidence" value="ECO:0007669"/>
    <property type="project" value="TreeGrafter"/>
</dbReference>
<feature type="compositionally biased region" description="Low complexity" evidence="2">
    <location>
        <begin position="537"/>
        <end position="547"/>
    </location>
</feature>
<reference evidence="5" key="1">
    <citation type="submission" date="2025-08" db="UniProtKB">
        <authorList>
            <consortium name="RefSeq"/>
        </authorList>
    </citation>
    <scope>IDENTIFICATION</scope>
    <source>
        <tissue evidence="5">Tentacle</tissue>
    </source>
</reference>
<feature type="coiled-coil region" evidence="1">
    <location>
        <begin position="1018"/>
        <end position="1052"/>
    </location>
</feature>
<feature type="region of interest" description="Disordered" evidence="2">
    <location>
        <begin position="1"/>
        <end position="42"/>
    </location>
</feature>
<feature type="region of interest" description="Disordered" evidence="2">
    <location>
        <begin position="732"/>
        <end position="752"/>
    </location>
</feature>
<dbReference type="GeneID" id="116302366"/>
<feature type="coiled-coil region" evidence="1">
    <location>
        <begin position="937"/>
        <end position="964"/>
    </location>
</feature>
<feature type="compositionally biased region" description="Polar residues" evidence="2">
    <location>
        <begin position="309"/>
        <end position="333"/>
    </location>
</feature>
<feature type="compositionally biased region" description="Acidic residues" evidence="2">
    <location>
        <begin position="82"/>
        <end position="91"/>
    </location>
</feature>
<feature type="coiled-coil region" evidence="1">
    <location>
        <begin position="796"/>
        <end position="855"/>
    </location>
</feature>
<dbReference type="GO" id="GO:0005814">
    <property type="term" value="C:centriole"/>
    <property type="evidence" value="ECO:0007669"/>
    <property type="project" value="TreeGrafter"/>
</dbReference>
<gene>
    <name evidence="5" type="primary">LOC116302366</name>
</gene>
<feature type="compositionally biased region" description="Basic and acidic residues" evidence="2">
    <location>
        <begin position="655"/>
        <end position="669"/>
    </location>
</feature>
<dbReference type="GO" id="GO:0090162">
    <property type="term" value="P:establishment of epithelial cell polarity"/>
    <property type="evidence" value="ECO:0007669"/>
    <property type="project" value="InterPro"/>
</dbReference>
<feature type="coiled-coil region" evidence="1">
    <location>
        <begin position="886"/>
        <end position="913"/>
    </location>
</feature>
<keyword evidence="4" id="KW-1185">Reference proteome</keyword>
<dbReference type="InterPro" id="IPR049390">
    <property type="entry name" value="FBF1_C"/>
</dbReference>
<dbReference type="RefSeq" id="XP_031567504.1">
    <property type="nucleotide sequence ID" value="XM_031711644.1"/>
</dbReference>
<dbReference type="OrthoDB" id="8195456at2759"/>
<feature type="compositionally biased region" description="Basic and acidic residues" evidence="2">
    <location>
        <begin position="128"/>
        <end position="148"/>
    </location>
</feature>
<feature type="compositionally biased region" description="Polar residues" evidence="2">
    <location>
        <begin position="768"/>
        <end position="786"/>
    </location>
</feature>
<evidence type="ECO:0000313" key="5">
    <source>
        <dbReference type="RefSeq" id="XP_031567504.1"/>
    </source>
</evidence>
<dbReference type="GO" id="GO:0060271">
    <property type="term" value="P:cilium assembly"/>
    <property type="evidence" value="ECO:0007669"/>
    <property type="project" value="InterPro"/>
</dbReference>
<dbReference type="KEGG" id="aten:116302366"/>
<feature type="region of interest" description="Disordered" evidence="2">
    <location>
        <begin position="768"/>
        <end position="787"/>
    </location>
</feature>
<feature type="compositionally biased region" description="Polar residues" evidence="2">
    <location>
        <begin position="641"/>
        <end position="654"/>
    </location>
</feature>
<dbReference type="GO" id="GO:0097539">
    <property type="term" value="C:ciliary transition fiber"/>
    <property type="evidence" value="ECO:0007669"/>
    <property type="project" value="InterPro"/>
</dbReference>
<feature type="region of interest" description="Disordered" evidence="2">
    <location>
        <begin position="54"/>
        <end position="706"/>
    </location>
</feature>
<dbReference type="PANTHER" id="PTHR33689:SF1">
    <property type="entry name" value="FAS-BINDING FACTOR 1"/>
    <property type="match status" value="1"/>
</dbReference>
<feature type="compositionally biased region" description="Basic and acidic residues" evidence="2">
    <location>
        <begin position="371"/>
        <end position="395"/>
    </location>
</feature>
<evidence type="ECO:0000256" key="1">
    <source>
        <dbReference type="SAM" id="Coils"/>
    </source>
</evidence>
<proteinExistence type="predicted"/>
<dbReference type="PANTHER" id="PTHR33689">
    <property type="entry name" value="FAS-BINDING FACTOR 1"/>
    <property type="match status" value="1"/>
</dbReference>
<feature type="compositionally biased region" description="Basic and acidic residues" evidence="2">
    <location>
        <begin position="506"/>
        <end position="516"/>
    </location>
</feature>
<accession>A0A6P8IL29</accession>
<feature type="compositionally biased region" description="Low complexity" evidence="2">
    <location>
        <begin position="102"/>
        <end position="124"/>
    </location>
</feature>